<dbReference type="EMBL" id="JBHTLQ010000009">
    <property type="protein sequence ID" value="MFD1190156.1"/>
    <property type="molecule type" value="Genomic_DNA"/>
</dbReference>
<proteinExistence type="inferred from homology"/>
<evidence type="ECO:0000259" key="3">
    <source>
        <dbReference type="SMART" id="SM00014"/>
    </source>
</evidence>
<evidence type="ECO:0000256" key="1">
    <source>
        <dbReference type="PIRNR" id="PIRNR000897"/>
    </source>
</evidence>
<evidence type="ECO:0000313" key="4">
    <source>
        <dbReference type="EMBL" id="MFD1190156.1"/>
    </source>
</evidence>
<accession>A0ABW3T1A0</accession>
<dbReference type="Proteomes" id="UP001597216">
    <property type="component" value="Unassembled WGS sequence"/>
</dbReference>
<dbReference type="Gene3D" id="1.20.144.10">
    <property type="entry name" value="Phosphatidic acid phosphatase type 2/haloperoxidase"/>
    <property type="match status" value="1"/>
</dbReference>
<dbReference type="RefSeq" id="WP_377352973.1">
    <property type="nucleotide sequence ID" value="NZ_JBHTLQ010000009.1"/>
</dbReference>
<comment type="catalytic activity">
    <reaction evidence="1">
        <text>a phosphate monoester + H2O = an alcohol + phosphate</text>
        <dbReference type="Rhea" id="RHEA:15017"/>
        <dbReference type="ChEBI" id="CHEBI:15377"/>
        <dbReference type="ChEBI" id="CHEBI:30879"/>
        <dbReference type="ChEBI" id="CHEBI:43474"/>
        <dbReference type="ChEBI" id="CHEBI:67140"/>
        <dbReference type="EC" id="3.1.3.2"/>
    </reaction>
</comment>
<name>A0ABW3T1A0_9CAUL</name>
<dbReference type="InterPro" id="IPR000326">
    <property type="entry name" value="PAP2/HPO"/>
</dbReference>
<evidence type="ECO:0000256" key="2">
    <source>
        <dbReference type="SAM" id="SignalP"/>
    </source>
</evidence>
<feature type="chain" id="PRO_5047305208" description="Acid phosphatase" evidence="2">
    <location>
        <begin position="25"/>
        <end position="266"/>
    </location>
</feature>
<reference evidence="5" key="1">
    <citation type="journal article" date="2019" name="Int. J. Syst. Evol. Microbiol.">
        <title>The Global Catalogue of Microorganisms (GCM) 10K type strain sequencing project: providing services to taxonomists for standard genome sequencing and annotation.</title>
        <authorList>
            <consortium name="The Broad Institute Genomics Platform"/>
            <consortium name="The Broad Institute Genome Sequencing Center for Infectious Disease"/>
            <person name="Wu L."/>
            <person name="Ma J."/>
        </authorList>
    </citation>
    <scope>NUCLEOTIDE SEQUENCE [LARGE SCALE GENOMIC DNA]</scope>
    <source>
        <strain evidence="5">CCUG 55074</strain>
    </source>
</reference>
<keyword evidence="1" id="KW-0378">Hydrolase</keyword>
<organism evidence="4 5">
    <name type="scientific">Phenylobacterium conjunctum</name>
    <dbReference type="NCBI Taxonomy" id="1298959"/>
    <lineage>
        <taxon>Bacteria</taxon>
        <taxon>Pseudomonadati</taxon>
        <taxon>Pseudomonadota</taxon>
        <taxon>Alphaproteobacteria</taxon>
        <taxon>Caulobacterales</taxon>
        <taxon>Caulobacteraceae</taxon>
        <taxon>Phenylobacterium</taxon>
    </lineage>
</organism>
<comment type="similarity">
    <text evidence="1">Belongs to the class A bacterial acid phosphatase family.</text>
</comment>
<dbReference type="InterPro" id="IPR036938">
    <property type="entry name" value="PAP2/HPO_sf"/>
</dbReference>
<keyword evidence="2" id="KW-0732">Signal</keyword>
<feature type="signal peptide" evidence="2">
    <location>
        <begin position="1"/>
        <end position="24"/>
    </location>
</feature>
<dbReference type="SUPFAM" id="SSF48317">
    <property type="entry name" value="Acid phosphatase/Vanadium-dependent haloperoxidase"/>
    <property type="match status" value="1"/>
</dbReference>
<dbReference type="PIRSF" id="PIRSF000897">
    <property type="entry name" value="Acid_Ptase_ClsA"/>
    <property type="match status" value="1"/>
</dbReference>
<dbReference type="SMART" id="SM00014">
    <property type="entry name" value="acidPPc"/>
    <property type="match status" value="1"/>
</dbReference>
<keyword evidence="5" id="KW-1185">Reference proteome</keyword>
<sequence>MQRKHLVTGTALLLTAALAGAAIAQGQAPKPPSGGYLGAAAPDTYRILPQAPVEGTIRYDADRKAFANTRKLKDTPRWDLAITDVNQFAMPKHMACALGVELTAQNAPKTLAILSKMAPDVGYATNHPKDIYQRKRPYLIDEGPICVPKDPLLAASPDYPSGHATWGWTVALVLAELAPDRATEILIRGRAFGESRMVCGVHNMSAVEAARTNASALVAGLHGSAQFRADMEAAREEVAKARAAGPAPDAAACAKEADLTKSSPYY</sequence>
<feature type="domain" description="Phosphatidic acid phosphatase type 2/haloperoxidase" evidence="3">
    <location>
        <begin position="112"/>
        <end position="222"/>
    </location>
</feature>
<dbReference type="EC" id="3.1.3.2" evidence="1"/>
<protein>
    <recommendedName>
        <fullName evidence="1">Acid phosphatase</fullName>
        <ecNumber evidence="1">3.1.3.2</ecNumber>
    </recommendedName>
</protein>
<gene>
    <name evidence="4" type="ORF">ACFQ27_06145</name>
</gene>
<dbReference type="InterPro" id="IPR001011">
    <property type="entry name" value="Acid_Pase_classA_bac"/>
</dbReference>
<dbReference type="Pfam" id="PF01569">
    <property type="entry name" value="PAP2"/>
    <property type="match status" value="1"/>
</dbReference>
<dbReference type="PRINTS" id="PR00483">
    <property type="entry name" value="BACPHPHTASE"/>
</dbReference>
<comment type="caution">
    <text evidence="4">The sequence shown here is derived from an EMBL/GenBank/DDBJ whole genome shotgun (WGS) entry which is preliminary data.</text>
</comment>
<evidence type="ECO:0000313" key="5">
    <source>
        <dbReference type="Proteomes" id="UP001597216"/>
    </source>
</evidence>
<dbReference type="CDD" id="cd03397">
    <property type="entry name" value="PAP2_acid_phosphatase"/>
    <property type="match status" value="1"/>
</dbReference>